<dbReference type="PANTHER" id="PTHR46648">
    <property type="entry name" value="HIT FAMILY PROTEIN 1"/>
    <property type="match status" value="1"/>
</dbReference>
<evidence type="ECO:0000313" key="3">
    <source>
        <dbReference type="EMBL" id="PIZ46426.1"/>
    </source>
</evidence>
<dbReference type="InterPro" id="IPR001310">
    <property type="entry name" value="Histidine_triad_HIT"/>
</dbReference>
<comment type="caution">
    <text evidence="1">Lacks conserved residue(s) required for the propagation of feature annotation.</text>
</comment>
<dbReference type="PANTHER" id="PTHR46648:SF1">
    <property type="entry name" value="ADENOSINE 5'-MONOPHOSPHORAMIDASE HNT1"/>
    <property type="match status" value="1"/>
</dbReference>
<comment type="caution">
    <text evidence="3">The sequence shown here is derived from an EMBL/GenBank/DDBJ whole genome shotgun (WGS) entry which is preliminary data.</text>
</comment>
<dbReference type="Gene3D" id="3.30.428.10">
    <property type="entry name" value="HIT-like"/>
    <property type="match status" value="1"/>
</dbReference>
<dbReference type="SUPFAM" id="SSF54197">
    <property type="entry name" value="HIT-like"/>
    <property type="match status" value="1"/>
</dbReference>
<dbReference type="InterPro" id="IPR036265">
    <property type="entry name" value="HIT-like_sf"/>
</dbReference>
<dbReference type="GO" id="GO:0009117">
    <property type="term" value="P:nucleotide metabolic process"/>
    <property type="evidence" value="ECO:0007669"/>
    <property type="project" value="TreeGrafter"/>
</dbReference>
<dbReference type="EMBL" id="PFNL01000099">
    <property type="protein sequence ID" value="PIZ46426.1"/>
    <property type="molecule type" value="Genomic_DNA"/>
</dbReference>
<organism evidence="3 4">
    <name type="scientific">candidate division WWE3 bacterium CG_4_10_14_0_2_um_filter_41_14</name>
    <dbReference type="NCBI Taxonomy" id="1975072"/>
    <lineage>
        <taxon>Bacteria</taxon>
        <taxon>Katanobacteria</taxon>
    </lineage>
</organism>
<evidence type="ECO:0000259" key="2">
    <source>
        <dbReference type="PROSITE" id="PS51084"/>
    </source>
</evidence>
<dbReference type="Pfam" id="PF01230">
    <property type="entry name" value="HIT"/>
    <property type="match status" value="1"/>
</dbReference>
<dbReference type="AlphaFoldDB" id="A0A2M7TIZ9"/>
<dbReference type="GO" id="GO:0003824">
    <property type="term" value="F:catalytic activity"/>
    <property type="evidence" value="ECO:0007669"/>
    <property type="project" value="InterPro"/>
</dbReference>
<reference evidence="4" key="1">
    <citation type="submission" date="2017-09" db="EMBL/GenBank/DDBJ databases">
        <title>Depth-based differentiation of microbial function through sediment-hosted aquifers and enrichment of novel symbionts in the deep terrestrial subsurface.</title>
        <authorList>
            <person name="Probst A.J."/>
            <person name="Ladd B."/>
            <person name="Jarett J.K."/>
            <person name="Geller-Mcgrath D.E."/>
            <person name="Sieber C.M.K."/>
            <person name="Emerson J.B."/>
            <person name="Anantharaman K."/>
            <person name="Thomas B.C."/>
            <person name="Malmstrom R."/>
            <person name="Stieglmeier M."/>
            <person name="Klingl A."/>
            <person name="Woyke T."/>
            <person name="Ryan C.M."/>
            <person name="Banfield J.F."/>
        </authorList>
    </citation>
    <scope>NUCLEOTIDE SEQUENCE [LARGE SCALE GENOMIC DNA]</scope>
</reference>
<dbReference type="PRINTS" id="PR00332">
    <property type="entry name" value="HISTRIAD"/>
</dbReference>
<proteinExistence type="predicted"/>
<protein>
    <submittedName>
        <fullName evidence="3">HIT family protein</fullName>
    </submittedName>
</protein>
<evidence type="ECO:0000256" key="1">
    <source>
        <dbReference type="PROSITE-ProRule" id="PRU00464"/>
    </source>
</evidence>
<accession>A0A2M7TIZ9</accession>
<dbReference type="InterPro" id="IPR011146">
    <property type="entry name" value="HIT-like"/>
</dbReference>
<name>A0A2M7TIZ9_UNCKA</name>
<dbReference type="PROSITE" id="PS51084">
    <property type="entry name" value="HIT_2"/>
    <property type="match status" value="1"/>
</dbReference>
<gene>
    <name evidence="3" type="ORF">COY32_03255</name>
</gene>
<evidence type="ECO:0000313" key="4">
    <source>
        <dbReference type="Proteomes" id="UP000228920"/>
    </source>
</evidence>
<sequence length="133" mass="15116">MDESCLFCKIIHGEIPCHKVYEDEHTFAFLDHMPIREGHTLIVPKIHVDYAHHLDDQTFQYVMATTKKMMIAVDKALSPSRVGVIIEGFGVNHTHVKVFPLHSPNDLTTHHDDISSDEELIEMAKILSDAIES</sequence>
<feature type="domain" description="HIT" evidence="2">
    <location>
        <begin position="6"/>
        <end position="109"/>
    </location>
</feature>
<dbReference type="Proteomes" id="UP000228920">
    <property type="component" value="Unassembled WGS sequence"/>
</dbReference>